<dbReference type="AlphaFoldDB" id="A0A6P0U9D8"/>
<dbReference type="PANTHER" id="PTHR40052">
    <property type="entry name" value="UPF0403 PROTEIN YQIW-RELATED"/>
    <property type="match status" value="1"/>
</dbReference>
<gene>
    <name evidence="2" type="ORF">GWK09_04610</name>
</gene>
<evidence type="ECO:0000313" key="3">
    <source>
        <dbReference type="Proteomes" id="UP000468443"/>
    </source>
</evidence>
<organism evidence="2 3">
    <name type="scientific">Muriicola jejuensis</name>
    <dbReference type="NCBI Taxonomy" id="504488"/>
    <lineage>
        <taxon>Bacteria</taxon>
        <taxon>Pseudomonadati</taxon>
        <taxon>Bacteroidota</taxon>
        <taxon>Flavobacteriia</taxon>
        <taxon>Flavobacteriales</taxon>
        <taxon>Flavobacteriaceae</taxon>
        <taxon>Muriicola</taxon>
    </lineage>
</organism>
<dbReference type="EMBL" id="JAABOP010000001">
    <property type="protein sequence ID" value="NER09784.1"/>
    <property type="molecule type" value="Genomic_DNA"/>
</dbReference>
<dbReference type="Pfam" id="PF06491">
    <property type="entry name" value="Disulph_isomer"/>
    <property type="match status" value="1"/>
</dbReference>
<protein>
    <submittedName>
        <fullName evidence="2">BrxA/BrxB family bacilliredoxin</fullName>
    </submittedName>
</protein>
<sequence>MYPAELIKPMRDDLASAGFQELFTAEAVEQAINQEGTTLVVVNSVCGCAAANARPAAKMSLRNQKRPDHLITVFAGVDTEAVDAARNLMVPFPPSSPSMALFRNGELVHMIERHHIEGRPAEMIAENLTEAYDEFC</sequence>
<dbReference type="Gene3D" id="3.40.30.10">
    <property type="entry name" value="Glutaredoxin"/>
    <property type="match status" value="1"/>
</dbReference>
<proteinExistence type="inferred from homology"/>
<evidence type="ECO:0000313" key="2">
    <source>
        <dbReference type="EMBL" id="NER09784.1"/>
    </source>
</evidence>
<dbReference type="InterPro" id="IPR009474">
    <property type="entry name" value="BrxB/BrxA"/>
</dbReference>
<accession>A0A6P0U9D8</accession>
<evidence type="ECO:0000256" key="1">
    <source>
        <dbReference type="ARBA" id="ARBA00038305"/>
    </source>
</evidence>
<dbReference type="NCBIfam" id="TIGR04191">
    <property type="entry name" value="YphP_YqiW"/>
    <property type="match status" value="1"/>
</dbReference>
<keyword evidence="3" id="KW-1185">Reference proteome</keyword>
<name>A0A6P0U9D8_9FLAO</name>
<reference evidence="2 3" key="1">
    <citation type="submission" date="2020-01" db="EMBL/GenBank/DDBJ databases">
        <title>Muriicola jejuensis KCTC 22299.</title>
        <authorList>
            <person name="Wang G."/>
        </authorList>
    </citation>
    <scope>NUCLEOTIDE SEQUENCE [LARGE SCALE GENOMIC DNA]</scope>
    <source>
        <strain evidence="2 3">KCTC 22299</strain>
    </source>
</reference>
<comment type="caution">
    <text evidence="2">The sequence shown here is derived from an EMBL/GenBank/DDBJ whole genome shotgun (WGS) entry which is preliminary data.</text>
</comment>
<dbReference type="RefSeq" id="WP_163691823.1">
    <property type="nucleotide sequence ID" value="NZ_FXTW01000001.1"/>
</dbReference>
<dbReference type="Proteomes" id="UP000468443">
    <property type="component" value="Unassembled WGS sequence"/>
</dbReference>
<dbReference type="PANTHER" id="PTHR40052:SF2">
    <property type="entry name" value="BACILLIREDOXIN BRXA"/>
    <property type="match status" value="1"/>
</dbReference>
<comment type="similarity">
    <text evidence="1">Belongs to the bacilliredoxin family.</text>
</comment>